<evidence type="ECO:0000256" key="3">
    <source>
        <dbReference type="ARBA" id="ARBA00012134"/>
    </source>
</evidence>
<feature type="domain" description="Glycine cleavage system P-protein N-terminal" evidence="7">
    <location>
        <begin position="463"/>
        <end position="722"/>
    </location>
</feature>
<name>A0A6J6DV98_9ZZZZ</name>
<evidence type="ECO:0000256" key="5">
    <source>
        <dbReference type="ARBA" id="ARBA00023002"/>
    </source>
</evidence>
<feature type="domain" description="Glycine dehydrogenase C-terminal" evidence="8">
    <location>
        <begin position="772"/>
        <end position="893"/>
    </location>
</feature>
<dbReference type="FunFam" id="3.40.640.10:FF:000005">
    <property type="entry name" value="Glycine dehydrogenase (decarboxylating), mitochondrial"/>
    <property type="match status" value="1"/>
</dbReference>
<proteinExistence type="inferred from homology"/>
<dbReference type="AlphaFoldDB" id="A0A6J6DV98"/>
<gene>
    <name evidence="9" type="ORF">UFOPK1643_00609</name>
</gene>
<dbReference type="Gene3D" id="3.90.1150.10">
    <property type="entry name" value="Aspartate Aminotransferase, domain 1"/>
    <property type="match status" value="2"/>
</dbReference>
<evidence type="ECO:0000256" key="6">
    <source>
        <dbReference type="ARBA" id="ARBA00049026"/>
    </source>
</evidence>
<dbReference type="GO" id="GO:0004375">
    <property type="term" value="F:glycine dehydrogenase (decarboxylating) activity"/>
    <property type="evidence" value="ECO:0007669"/>
    <property type="project" value="UniProtKB-EC"/>
</dbReference>
<keyword evidence="5" id="KW-0560">Oxidoreductase</keyword>
<dbReference type="GO" id="GO:0016594">
    <property type="term" value="F:glycine binding"/>
    <property type="evidence" value="ECO:0007669"/>
    <property type="project" value="TreeGrafter"/>
</dbReference>
<dbReference type="GO" id="GO:0019464">
    <property type="term" value="P:glycine decarboxylation via glycine cleavage system"/>
    <property type="evidence" value="ECO:0007669"/>
    <property type="project" value="TreeGrafter"/>
</dbReference>
<dbReference type="InterPro" id="IPR049316">
    <property type="entry name" value="GDC-P_C"/>
</dbReference>
<dbReference type="Pfam" id="PF02347">
    <property type="entry name" value="GDC-P"/>
    <property type="match status" value="2"/>
</dbReference>
<comment type="similarity">
    <text evidence="2">Belongs to the GcvP family.</text>
</comment>
<dbReference type="NCBIfam" id="TIGR00461">
    <property type="entry name" value="gcvP"/>
    <property type="match status" value="1"/>
</dbReference>
<dbReference type="NCBIfam" id="NF003346">
    <property type="entry name" value="PRK04366.1"/>
    <property type="match status" value="1"/>
</dbReference>
<feature type="domain" description="Glycine cleavage system P-protein N-terminal" evidence="7">
    <location>
        <begin position="9"/>
        <end position="442"/>
    </location>
</feature>
<dbReference type="EMBL" id="CAEZTK010000035">
    <property type="protein sequence ID" value="CAB4568071.1"/>
    <property type="molecule type" value="Genomic_DNA"/>
</dbReference>
<dbReference type="CDD" id="cd00613">
    <property type="entry name" value="GDC-P"/>
    <property type="match status" value="2"/>
</dbReference>
<evidence type="ECO:0000256" key="2">
    <source>
        <dbReference type="ARBA" id="ARBA00010756"/>
    </source>
</evidence>
<dbReference type="InterPro" id="IPR015422">
    <property type="entry name" value="PyrdxlP-dep_Trfase_small"/>
</dbReference>
<sequence>MSNYDAFQHRHIGPNDVQASTMLMELGYSSLKDFISDVVPTNIFISEKLENVLPSPLSESETIAALRNLASKNKVFTSLIGCGYYGTITPPVVLRNVLENPAWYTAYTPYQPEISQGRLEALFAFQSTVCELTALQTANASMLDESTAAAEAMTLAKRVYKGSDAAVFLIDAKVHPQTIAVVSTRAKPLGITVKIVDLSTMENGFDYVTDGAEVFGVLVQYPDSSGEIRNYSELAKLVHGSNGLLIAAVDLLALTVLQAPGEWGADIAVGSAQRFGVPMGFGGPHAGFLCVRTGLERAIPGRLVGQSIDAHGNPAFRLALQTREQHIRRDKATSNICTAQVLLAVISAFYAMWHGPVGLRTIANRINSQTSGLVKSLKSSGYRVITQSFFDSIIVEVKDADVVHSKAVELLVNLREIDSTHVGISLDETTNQVVLDKLARIFGLDSILVSEPSLPSELLRTSTYLQHPVFNTHRSETSMLRYIRTLSDRDLALDRTMIPLGSCTMKLNATTEMEAVTWNEFSSIHPFSPPNQSAGYRELIDELSNWLVAITGYDAVSLQPNAGSQGEFAGLLAIRNYHDSRNDQHRTICLIPSSAHGTNAASAVMAGMKVVVVECDEQGNVSIDDLKLKIAAHANELAAIMVTYPSTHGVFESAITQICEMVHEVGGQVYVDGANLNALVGLSQPGKFGADVSHLNLHKTFCIPHGGGGPGVGPVISKKHLAPFLPNHPLDATAGPVSGPGPVSGAPFGSANILPISWAYIRMMGAHGLTQATSIAILSANYMAAKLDPYFPVLYTGEKGRVAHECILDLREITKISGVTVDDVAKRLMDYGFHAPTMSFPVPGTLMIEPTESEDLAEIDRFIAAMISIHAEIQQILDGVISVDDSALRHAPHTVETVISMEWNRMYSRESGALPEKRDGLIAGELIGLKGKYWPSVGRIDGAYGDRNLVCSCIPVSEYS</sequence>
<dbReference type="GO" id="GO:0005829">
    <property type="term" value="C:cytosol"/>
    <property type="evidence" value="ECO:0007669"/>
    <property type="project" value="TreeGrafter"/>
</dbReference>
<comment type="catalytic activity">
    <reaction evidence="6">
        <text>N(6)-[(R)-lipoyl]-L-lysyl-[glycine-cleavage complex H protein] + glycine + H(+) = N(6)-[(R)-S(8)-aminomethyldihydrolipoyl]-L-lysyl-[glycine-cleavage complex H protein] + CO2</text>
        <dbReference type="Rhea" id="RHEA:24304"/>
        <dbReference type="Rhea" id="RHEA-COMP:10494"/>
        <dbReference type="Rhea" id="RHEA-COMP:10495"/>
        <dbReference type="ChEBI" id="CHEBI:15378"/>
        <dbReference type="ChEBI" id="CHEBI:16526"/>
        <dbReference type="ChEBI" id="CHEBI:57305"/>
        <dbReference type="ChEBI" id="CHEBI:83099"/>
        <dbReference type="ChEBI" id="CHEBI:83143"/>
        <dbReference type="EC" id="1.4.4.2"/>
    </reaction>
</comment>
<dbReference type="SUPFAM" id="SSF53383">
    <property type="entry name" value="PLP-dependent transferases"/>
    <property type="match status" value="2"/>
</dbReference>
<evidence type="ECO:0000259" key="8">
    <source>
        <dbReference type="Pfam" id="PF21478"/>
    </source>
</evidence>
<dbReference type="InterPro" id="IPR020581">
    <property type="entry name" value="GDC_P"/>
</dbReference>
<accession>A0A6J6DV98</accession>
<dbReference type="PANTHER" id="PTHR11773">
    <property type="entry name" value="GLYCINE DEHYDROGENASE, DECARBOXYLATING"/>
    <property type="match status" value="1"/>
</dbReference>
<evidence type="ECO:0000259" key="7">
    <source>
        <dbReference type="Pfam" id="PF02347"/>
    </source>
</evidence>
<dbReference type="HAMAP" id="MF_00711">
    <property type="entry name" value="GcvP"/>
    <property type="match status" value="1"/>
</dbReference>
<comment type="cofactor">
    <cofactor evidence="1">
        <name>pyridoxal 5'-phosphate</name>
        <dbReference type="ChEBI" id="CHEBI:597326"/>
    </cofactor>
</comment>
<evidence type="ECO:0000256" key="1">
    <source>
        <dbReference type="ARBA" id="ARBA00001933"/>
    </source>
</evidence>
<reference evidence="9" key="1">
    <citation type="submission" date="2020-05" db="EMBL/GenBank/DDBJ databases">
        <authorList>
            <person name="Chiriac C."/>
            <person name="Salcher M."/>
            <person name="Ghai R."/>
            <person name="Kavagutti S V."/>
        </authorList>
    </citation>
    <scope>NUCLEOTIDE SEQUENCE</scope>
</reference>
<dbReference type="GO" id="GO:0005960">
    <property type="term" value="C:glycine cleavage complex"/>
    <property type="evidence" value="ECO:0007669"/>
    <property type="project" value="TreeGrafter"/>
</dbReference>
<dbReference type="InterPro" id="IPR015421">
    <property type="entry name" value="PyrdxlP-dep_Trfase_major"/>
</dbReference>
<dbReference type="Pfam" id="PF21478">
    <property type="entry name" value="GcvP2_C"/>
    <property type="match status" value="1"/>
</dbReference>
<dbReference type="GO" id="GO:0030170">
    <property type="term" value="F:pyridoxal phosphate binding"/>
    <property type="evidence" value="ECO:0007669"/>
    <property type="project" value="TreeGrafter"/>
</dbReference>
<dbReference type="Gene3D" id="3.40.640.10">
    <property type="entry name" value="Type I PLP-dependent aspartate aminotransferase-like (Major domain)"/>
    <property type="match status" value="2"/>
</dbReference>
<protein>
    <recommendedName>
        <fullName evidence="3">glycine dehydrogenase (aminomethyl-transferring)</fullName>
        <ecNumber evidence="3">1.4.4.2</ecNumber>
    </recommendedName>
</protein>
<dbReference type="InterPro" id="IPR015424">
    <property type="entry name" value="PyrdxlP-dep_Trfase"/>
</dbReference>
<dbReference type="PANTHER" id="PTHR11773:SF1">
    <property type="entry name" value="GLYCINE DEHYDROGENASE (DECARBOXYLATING), MITOCHONDRIAL"/>
    <property type="match status" value="1"/>
</dbReference>
<dbReference type="InterPro" id="IPR003437">
    <property type="entry name" value="GcvP"/>
</dbReference>
<dbReference type="FunFam" id="3.40.640.10:FF:000007">
    <property type="entry name" value="glycine dehydrogenase (Decarboxylating), mitochondrial"/>
    <property type="match status" value="1"/>
</dbReference>
<evidence type="ECO:0000256" key="4">
    <source>
        <dbReference type="ARBA" id="ARBA00022898"/>
    </source>
</evidence>
<dbReference type="InterPro" id="IPR049315">
    <property type="entry name" value="GDC-P_N"/>
</dbReference>
<dbReference type="EC" id="1.4.4.2" evidence="3"/>
<evidence type="ECO:0000313" key="9">
    <source>
        <dbReference type="EMBL" id="CAB4568071.1"/>
    </source>
</evidence>
<organism evidence="9">
    <name type="scientific">freshwater metagenome</name>
    <dbReference type="NCBI Taxonomy" id="449393"/>
    <lineage>
        <taxon>unclassified sequences</taxon>
        <taxon>metagenomes</taxon>
        <taxon>ecological metagenomes</taxon>
    </lineage>
</organism>
<keyword evidence="4" id="KW-0663">Pyridoxal phosphate</keyword>